<proteinExistence type="predicted"/>
<dbReference type="PANTHER" id="PTHR31348">
    <property type="entry name" value="EID1-LIKE F-BOX PROTEIN 2-RELATED"/>
    <property type="match status" value="1"/>
</dbReference>
<dbReference type="EMBL" id="JABCRI010000016">
    <property type="protein sequence ID" value="KAF8392480.1"/>
    <property type="molecule type" value="Genomic_DNA"/>
</dbReference>
<evidence type="ECO:0008006" key="4">
    <source>
        <dbReference type="Google" id="ProtNLM"/>
    </source>
</evidence>
<dbReference type="AlphaFoldDB" id="A0A834YQP3"/>
<gene>
    <name evidence="2" type="ORF">HHK36_022822</name>
</gene>
<evidence type="ECO:0000256" key="1">
    <source>
        <dbReference type="SAM" id="MobiDB-lite"/>
    </source>
</evidence>
<comment type="caution">
    <text evidence="2">The sequence shown here is derived from an EMBL/GenBank/DDBJ whole genome shotgun (WGS) entry which is preliminary data.</text>
</comment>
<evidence type="ECO:0000313" key="2">
    <source>
        <dbReference type="EMBL" id="KAF8392480.1"/>
    </source>
</evidence>
<reference evidence="2 3" key="1">
    <citation type="submission" date="2020-04" db="EMBL/GenBank/DDBJ databases">
        <title>Plant Genome Project.</title>
        <authorList>
            <person name="Zhang R.-G."/>
        </authorList>
    </citation>
    <scope>NUCLEOTIDE SEQUENCE [LARGE SCALE GENOMIC DNA]</scope>
    <source>
        <strain evidence="2">YNK0</strain>
        <tissue evidence="2">Leaf</tissue>
    </source>
</reference>
<dbReference type="SUPFAM" id="SSF81383">
    <property type="entry name" value="F-box domain"/>
    <property type="match status" value="1"/>
</dbReference>
<dbReference type="InterPro" id="IPR036047">
    <property type="entry name" value="F-box-like_dom_sf"/>
</dbReference>
<dbReference type="PANTHER" id="PTHR31348:SF3">
    <property type="entry name" value="EID1-LIKE F-BOX PROTEIN 3"/>
    <property type="match status" value="1"/>
</dbReference>
<feature type="region of interest" description="Disordered" evidence="1">
    <location>
        <begin position="249"/>
        <end position="287"/>
    </location>
</feature>
<dbReference type="Proteomes" id="UP000655225">
    <property type="component" value="Unassembled WGS sequence"/>
</dbReference>
<dbReference type="OrthoDB" id="761790at2759"/>
<protein>
    <recommendedName>
        <fullName evidence="4">EID1-like F-box protein 3</fullName>
    </recommendedName>
</protein>
<organism evidence="2 3">
    <name type="scientific">Tetracentron sinense</name>
    <name type="common">Spur-leaf</name>
    <dbReference type="NCBI Taxonomy" id="13715"/>
    <lineage>
        <taxon>Eukaryota</taxon>
        <taxon>Viridiplantae</taxon>
        <taxon>Streptophyta</taxon>
        <taxon>Embryophyta</taxon>
        <taxon>Tracheophyta</taxon>
        <taxon>Spermatophyta</taxon>
        <taxon>Magnoliopsida</taxon>
        <taxon>Trochodendrales</taxon>
        <taxon>Trochodendraceae</taxon>
        <taxon>Tetracentron</taxon>
    </lineage>
</organism>
<dbReference type="OMA" id="LERDEMC"/>
<keyword evidence="3" id="KW-1185">Reference proteome</keyword>
<accession>A0A834YQP3</accession>
<name>A0A834YQP3_TETSI</name>
<evidence type="ECO:0000313" key="3">
    <source>
        <dbReference type="Proteomes" id="UP000655225"/>
    </source>
</evidence>
<dbReference type="InterPro" id="IPR040267">
    <property type="entry name" value="EID1-like"/>
</dbReference>
<sequence length="287" mass="32255">MNENQRSRHNTLSDDSNSGDSGILNERVLMLIFESINWDRHVLCSLASVCRKLRAIAKRLLWKELCVSRVPRMVSALLYGAPNGRVGGGWHAMAKLLFFCCGGDSSRHFRVNRASPGHFVKESRFSKTSGRSFLIKNCQQDLLYLSDPCEHPMGDNVDNLGVYRGVFQGFSKSMTRDCLIRRQAELEERVRCPFCGTRVWSMTRARLVPRSASRRVGSEDGRLEYFVCVNGHLHGTCWLAQLSSEEEDNDYNGEDGVRIASTDNGRLSSSESEEEVEDGASSLISMC</sequence>